<dbReference type="Gramene" id="scaffold_801335.1">
    <property type="protein sequence ID" value="scaffold_801335.1"/>
    <property type="gene ID" value="scaffold_801335.1"/>
</dbReference>
<proteinExistence type="predicted"/>
<dbReference type="KEGG" id="aly:9301812"/>
<keyword evidence="1" id="KW-1133">Transmembrane helix</keyword>
<evidence type="ECO:0000256" key="1">
    <source>
        <dbReference type="SAM" id="Phobius"/>
    </source>
</evidence>
<gene>
    <name evidence="2" type="ORF">ARALYDRAFT_917935</name>
</gene>
<feature type="transmembrane region" description="Helical" evidence="1">
    <location>
        <begin position="12"/>
        <end position="35"/>
    </location>
</feature>
<organism evidence="3">
    <name type="scientific">Arabidopsis lyrata subsp. lyrata</name>
    <name type="common">Lyre-leaved rock-cress</name>
    <dbReference type="NCBI Taxonomy" id="81972"/>
    <lineage>
        <taxon>Eukaryota</taxon>
        <taxon>Viridiplantae</taxon>
        <taxon>Streptophyta</taxon>
        <taxon>Embryophyta</taxon>
        <taxon>Tracheophyta</taxon>
        <taxon>Spermatophyta</taxon>
        <taxon>Magnoliopsida</taxon>
        <taxon>eudicotyledons</taxon>
        <taxon>Gunneridae</taxon>
        <taxon>Pentapetalae</taxon>
        <taxon>rosids</taxon>
        <taxon>malvids</taxon>
        <taxon>Brassicales</taxon>
        <taxon>Brassicaceae</taxon>
        <taxon>Camelineae</taxon>
        <taxon>Arabidopsis</taxon>
    </lineage>
</organism>
<sequence>MDVDGSTVVSVVIVGIPVAGGESFIPVAGVNLSYLSSGWNMRLLSLSGNLSIIDDLLWSFVSIVESLAIVTTICCFFLFCGCTL</sequence>
<keyword evidence="1" id="KW-0472">Membrane</keyword>
<keyword evidence="3" id="KW-1185">Reference proteome</keyword>
<evidence type="ECO:0000313" key="2">
    <source>
        <dbReference type="EMBL" id="EFH41997.1"/>
    </source>
</evidence>
<accession>D7MNT6</accession>
<dbReference type="Proteomes" id="UP000008694">
    <property type="component" value="Unassembled WGS sequence"/>
</dbReference>
<evidence type="ECO:0000313" key="3">
    <source>
        <dbReference type="Proteomes" id="UP000008694"/>
    </source>
</evidence>
<dbReference type="eggNOG" id="ENOG502R1TF">
    <property type="taxonomic scope" value="Eukaryota"/>
</dbReference>
<dbReference type="PANTHER" id="PTHR33726">
    <property type="entry name" value="TRANSMEMBRANE PROTEIN"/>
    <property type="match status" value="1"/>
</dbReference>
<keyword evidence="1" id="KW-0812">Transmembrane</keyword>
<dbReference type="HOGENOM" id="CLU_2530569_0_0_1"/>
<feature type="transmembrane region" description="Helical" evidence="1">
    <location>
        <begin position="56"/>
        <end position="79"/>
    </location>
</feature>
<dbReference type="AlphaFoldDB" id="D7MNT6"/>
<reference evidence="3" key="1">
    <citation type="journal article" date="2011" name="Nat. Genet.">
        <title>The Arabidopsis lyrata genome sequence and the basis of rapid genome size change.</title>
        <authorList>
            <person name="Hu T.T."/>
            <person name="Pattyn P."/>
            <person name="Bakker E.G."/>
            <person name="Cao J."/>
            <person name="Cheng J.-F."/>
            <person name="Clark R.M."/>
            <person name="Fahlgren N."/>
            <person name="Fawcett J.A."/>
            <person name="Grimwood J."/>
            <person name="Gundlach H."/>
            <person name="Haberer G."/>
            <person name="Hollister J.D."/>
            <person name="Ossowski S."/>
            <person name="Ottilar R.P."/>
            <person name="Salamov A.A."/>
            <person name="Schneeberger K."/>
            <person name="Spannagl M."/>
            <person name="Wang X."/>
            <person name="Yang L."/>
            <person name="Nasrallah M.E."/>
            <person name="Bergelson J."/>
            <person name="Carrington J.C."/>
            <person name="Gaut B.S."/>
            <person name="Schmutz J."/>
            <person name="Mayer K.F.X."/>
            <person name="Van de Peer Y."/>
            <person name="Grigoriev I.V."/>
            <person name="Nordborg M."/>
            <person name="Weigel D."/>
            <person name="Guo Y.-L."/>
        </authorList>
    </citation>
    <scope>NUCLEOTIDE SEQUENCE [LARGE SCALE GENOMIC DNA]</scope>
    <source>
        <strain evidence="3">cv. MN47</strain>
    </source>
</reference>
<name>D7MNT6_ARALL</name>
<protein>
    <submittedName>
        <fullName evidence="2">Uncharacterized protein</fullName>
    </submittedName>
</protein>
<dbReference type="PANTHER" id="PTHR33726:SF17">
    <property type="entry name" value="OS06G0620700 PROTEIN"/>
    <property type="match status" value="1"/>
</dbReference>
<dbReference type="EMBL" id="GL348720">
    <property type="protein sequence ID" value="EFH41997.1"/>
    <property type="molecule type" value="Genomic_DNA"/>
</dbReference>
<dbReference type="OrthoDB" id="911529at2759"/>